<sequence>MIEILEPACSHSRVAVHRLLGETEATDLKGAPCGKTKNIMMPSGGPTEVLRFQLPGHGAATLRNMNQLRSDQRFCDITIVANDNLKFRGHRVIFAACSPFLRDQFLLNPSSELQVSLLHSSKIVADLLLSCYTGFLEFAVRDIVNYLTAASYLQMEHVVEKCRNALTQFIEPKIGIKEEGSGASCSIGIAASCSRAKGNAAGTSSHRSRKGVGLCKPLMHSGKPSSQMPTQPNLQLPHLHHAHQQSRFQQTAVATEDDEDIKVKIKEFAEECGEDYDEDYEDLSDICIVEDDGGSVAGGPEADGEQEGEGDREEGDGDGEVEMEGGILEDDAGSTTTEAQTTSTKAKTKIHNQKASPWQYRRPYSLQQSILGSREEKSNQEGDNVHSTGEGLGGEELEASNDHLNVLSHLPDEGLDECGDQKDRPQHQQGYISKGVYHQQGVVKAHYSLSEDSEGLLVIPRQFSRDDEDDFDENTCSNLGLDRGSTDTVQVGSTSSYEEIRHSFSTSKDLFSAASLSRLTCGSGMQLALAASSLGLKTIKCNKCEEFFQSVEKLVTHMRSIHYIFMCPRCGKQFNHSSNLNRHMNVHRGVKSHSCHICGKSFTQKSTLYDHMNLHSGERPYRCSYCDVRFAHKPAIRRHLKEQHGKTTAENCMDANNVAEISVVVR</sequence>
<keyword evidence="8" id="KW-0238">DNA-binding</keyword>
<evidence type="ECO:0000259" key="13">
    <source>
        <dbReference type="PROSITE" id="PS50097"/>
    </source>
</evidence>
<dbReference type="InterPro" id="IPR036236">
    <property type="entry name" value="Znf_C2H2_sf"/>
</dbReference>
<dbReference type="GO" id="GO:0008270">
    <property type="term" value="F:zinc ion binding"/>
    <property type="evidence" value="ECO:0007669"/>
    <property type="project" value="UniProtKB-KW"/>
</dbReference>
<feature type="domain" description="BTB" evidence="13">
    <location>
        <begin position="75"/>
        <end position="140"/>
    </location>
</feature>
<evidence type="ECO:0000256" key="8">
    <source>
        <dbReference type="ARBA" id="ARBA00023125"/>
    </source>
</evidence>
<dbReference type="EMBL" id="JAATIS010000220">
    <property type="protein sequence ID" value="KAG2469130.1"/>
    <property type="molecule type" value="Genomic_DNA"/>
</dbReference>
<comment type="function">
    <text evidence="1">May be involved in transcriptional regulation.</text>
</comment>
<feature type="domain" description="C2H2-type" evidence="14">
    <location>
        <begin position="539"/>
        <end position="562"/>
    </location>
</feature>
<evidence type="ECO:0000256" key="9">
    <source>
        <dbReference type="ARBA" id="ARBA00023163"/>
    </source>
</evidence>
<protein>
    <submittedName>
        <fullName evidence="15">ZBT12 protein</fullName>
    </submittedName>
</protein>
<keyword evidence="3" id="KW-0479">Metal-binding</keyword>
<dbReference type="PROSITE" id="PS50157">
    <property type="entry name" value="ZINC_FINGER_C2H2_2"/>
    <property type="match status" value="4"/>
</dbReference>
<feature type="region of interest" description="Disordered" evidence="12">
    <location>
        <begin position="290"/>
        <end position="396"/>
    </location>
</feature>
<comment type="caution">
    <text evidence="15">The sequence shown here is derived from an EMBL/GenBank/DDBJ whole genome shotgun (WGS) entry which is preliminary data.</text>
</comment>
<dbReference type="SUPFAM" id="SSF57667">
    <property type="entry name" value="beta-beta-alpha zinc fingers"/>
    <property type="match status" value="2"/>
</dbReference>
<dbReference type="Proteomes" id="UP000886611">
    <property type="component" value="Unassembled WGS sequence"/>
</dbReference>
<feature type="domain" description="C2H2-type" evidence="14">
    <location>
        <begin position="621"/>
        <end position="649"/>
    </location>
</feature>
<keyword evidence="4" id="KW-0677">Repeat</keyword>
<feature type="compositionally biased region" description="Basic and acidic residues" evidence="12">
    <location>
        <begin position="373"/>
        <end position="384"/>
    </location>
</feature>
<dbReference type="Gene3D" id="3.30.160.60">
    <property type="entry name" value="Classic Zinc Finger"/>
    <property type="match status" value="3"/>
</dbReference>
<dbReference type="SMART" id="SM00355">
    <property type="entry name" value="ZnF_C2H2"/>
    <property type="match status" value="4"/>
</dbReference>
<dbReference type="Pfam" id="PF00651">
    <property type="entry name" value="BTB"/>
    <property type="match status" value="1"/>
</dbReference>
<dbReference type="PANTHER" id="PTHR46105">
    <property type="entry name" value="AGAP004733-PA"/>
    <property type="match status" value="1"/>
</dbReference>
<proteinExistence type="predicted"/>
<dbReference type="FunFam" id="3.30.160.60:FF:000624">
    <property type="entry name" value="zinc finger protein 697"/>
    <property type="match status" value="1"/>
</dbReference>
<dbReference type="GO" id="GO:0000978">
    <property type="term" value="F:RNA polymerase II cis-regulatory region sequence-specific DNA binding"/>
    <property type="evidence" value="ECO:0007669"/>
    <property type="project" value="TreeGrafter"/>
</dbReference>
<evidence type="ECO:0000313" key="15">
    <source>
        <dbReference type="EMBL" id="KAG2469130.1"/>
    </source>
</evidence>
<dbReference type="SMART" id="SM00225">
    <property type="entry name" value="BTB"/>
    <property type="match status" value="1"/>
</dbReference>
<keyword evidence="16" id="KW-1185">Reference proteome</keyword>
<dbReference type="InterPro" id="IPR000210">
    <property type="entry name" value="BTB/POZ_dom"/>
</dbReference>
<keyword evidence="9" id="KW-0804">Transcription</keyword>
<evidence type="ECO:0000256" key="3">
    <source>
        <dbReference type="ARBA" id="ARBA00022723"/>
    </source>
</evidence>
<feature type="region of interest" description="Disordered" evidence="12">
    <location>
        <begin position="200"/>
        <end position="234"/>
    </location>
</feature>
<gene>
    <name evidence="15" type="primary">Zbtb12</name>
    <name evidence="15" type="ORF">GTO96_0004353</name>
</gene>
<feature type="domain" description="C2H2-type" evidence="14">
    <location>
        <begin position="565"/>
        <end position="592"/>
    </location>
</feature>
<dbReference type="InterPro" id="IPR013087">
    <property type="entry name" value="Znf_C2H2_type"/>
</dbReference>
<feature type="compositionally biased region" description="Low complexity" evidence="12">
    <location>
        <begin position="334"/>
        <end position="345"/>
    </location>
</feature>
<keyword evidence="5 11" id="KW-0863">Zinc-finger</keyword>
<keyword evidence="6" id="KW-0862">Zinc</keyword>
<dbReference type="GO" id="GO:0000981">
    <property type="term" value="F:DNA-binding transcription factor activity, RNA polymerase II-specific"/>
    <property type="evidence" value="ECO:0007669"/>
    <property type="project" value="TreeGrafter"/>
</dbReference>
<dbReference type="PANTHER" id="PTHR46105:SF29">
    <property type="entry name" value="ZINC FINGER AND BTB DOMAIN CONTAINING 12"/>
    <property type="match status" value="1"/>
</dbReference>
<dbReference type="CDD" id="cd18203">
    <property type="entry name" value="BTB_POZ_ZBTB12"/>
    <property type="match status" value="1"/>
</dbReference>
<name>A0A8X7XHA7_POLSE</name>
<dbReference type="GO" id="GO:0005634">
    <property type="term" value="C:nucleus"/>
    <property type="evidence" value="ECO:0007669"/>
    <property type="project" value="UniProtKB-SubCell"/>
</dbReference>
<dbReference type="PROSITE" id="PS00028">
    <property type="entry name" value="ZINC_FINGER_C2H2_1"/>
    <property type="match status" value="3"/>
</dbReference>
<keyword evidence="7" id="KW-0805">Transcription regulation</keyword>
<organism evidence="15 16">
    <name type="scientific">Polypterus senegalus</name>
    <name type="common">Senegal bichir</name>
    <dbReference type="NCBI Taxonomy" id="55291"/>
    <lineage>
        <taxon>Eukaryota</taxon>
        <taxon>Metazoa</taxon>
        <taxon>Chordata</taxon>
        <taxon>Craniata</taxon>
        <taxon>Vertebrata</taxon>
        <taxon>Euteleostomi</taxon>
        <taxon>Actinopterygii</taxon>
        <taxon>Polypteriformes</taxon>
        <taxon>Polypteridae</taxon>
        <taxon>Polypterus</taxon>
    </lineage>
</organism>
<dbReference type="InterPro" id="IPR050457">
    <property type="entry name" value="ZnFinger_BTB_dom_contain"/>
</dbReference>
<comment type="subcellular location">
    <subcellularLocation>
        <location evidence="2">Nucleus</location>
    </subcellularLocation>
</comment>
<feature type="non-terminal residue" evidence="15">
    <location>
        <position position="666"/>
    </location>
</feature>
<dbReference type="FunFam" id="3.30.160.60:FF:001450">
    <property type="entry name" value="zinc finger protein 774"/>
    <property type="match status" value="1"/>
</dbReference>
<feature type="domain" description="C2H2-type" evidence="14">
    <location>
        <begin position="593"/>
        <end position="620"/>
    </location>
</feature>
<accession>A0A8X7XHA7</accession>
<evidence type="ECO:0000256" key="2">
    <source>
        <dbReference type="ARBA" id="ARBA00004123"/>
    </source>
</evidence>
<evidence type="ECO:0000256" key="10">
    <source>
        <dbReference type="ARBA" id="ARBA00023242"/>
    </source>
</evidence>
<dbReference type="SUPFAM" id="SSF54695">
    <property type="entry name" value="POZ domain"/>
    <property type="match status" value="1"/>
</dbReference>
<feature type="compositionally biased region" description="Acidic residues" evidence="12">
    <location>
        <begin position="302"/>
        <end position="332"/>
    </location>
</feature>
<evidence type="ECO:0000256" key="12">
    <source>
        <dbReference type="SAM" id="MobiDB-lite"/>
    </source>
</evidence>
<keyword evidence="10" id="KW-0539">Nucleus</keyword>
<evidence type="ECO:0000256" key="11">
    <source>
        <dbReference type="PROSITE-ProRule" id="PRU00042"/>
    </source>
</evidence>
<evidence type="ECO:0000259" key="14">
    <source>
        <dbReference type="PROSITE" id="PS50157"/>
    </source>
</evidence>
<evidence type="ECO:0000256" key="6">
    <source>
        <dbReference type="ARBA" id="ARBA00022833"/>
    </source>
</evidence>
<evidence type="ECO:0000313" key="16">
    <source>
        <dbReference type="Proteomes" id="UP000886611"/>
    </source>
</evidence>
<evidence type="ECO:0000256" key="7">
    <source>
        <dbReference type="ARBA" id="ARBA00023015"/>
    </source>
</evidence>
<evidence type="ECO:0000256" key="4">
    <source>
        <dbReference type="ARBA" id="ARBA00022737"/>
    </source>
</evidence>
<feature type="non-terminal residue" evidence="15">
    <location>
        <position position="1"/>
    </location>
</feature>
<reference evidence="15 16" key="1">
    <citation type="journal article" date="2021" name="Cell">
        <title>Tracing the genetic footprints of vertebrate landing in non-teleost ray-finned fishes.</title>
        <authorList>
            <person name="Bi X."/>
            <person name="Wang K."/>
            <person name="Yang L."/>
            <person name="Pan H."/>
            <person name="Jiang H."/>
            <person name="Wei Q."/>
            <person name="Fang M."/>
            <person name="Yu H."/>
            <person name="Zhu C."/>
            <person name="Cai Y."/>
            <person name="He Y."/>
            <person name="Gan X."/>
            <person name="Zeng H."/>
            <person name="Yu D."/>
            <person name="Zhu Y."/>
            <person name="Jiang H."/>
            <person name="Qiu Q."/>
            <person name="Yang H."/>
            <person name="Zhang Y.E."/>
            <person name="Wang W."/>
            <person name="Zhu M."/>
            <person name="He S."/>
            <person name="Zhang G."/>
        </authorList>
    </citation>
    <scope>NUCLEOTIDE SEQUENCE [LARGE SCALE GENOMIC DNA]</scope>
    <source>
        <strain evidence="15">Bchr_013</strain>
    </source>
</reference>
<evidence type="ECO:0000256" key="1">
    <source>
        <dbReference type="ARBA" id="ARBA00003767"/>
    </source>
</evidence>
<dbReference type="InterPro" id="IPR011333">
    <property type="entry name" value="SKP1/BTB/POZ_sf"/>
</dbReference>
<dbReference type="AlphaFoldDB" id="A0A8X7XHA7"/>
<evidence type="ECO:0000256" key="5">
    <source>
        <dbReference type="ARBA" id="ARBA00022771"/>
    </source>
</evidence>
<dbReference type="Gene3D" id="3.30.710.10">
    <property type="entry name" value="Potassium Channel Kv1.1, Chain A"/>
    <property type="match status" value="1"/>
</dbReference>
<dbReference type="PROSITE" id="PS50097">
    <property type="entry name" value="BTB"/>
    <property type="match status" value="1"/>
</dbReference>
<dbReference type="Pfam" id="PF00096">
    <property type="entry name" value="zf-C2H2"/>
    <property type="match status" value="2"/>
</dbReference>